<sequence length="199" mass="21535">MTAPDLQTGLPAPSATAEELTRLARSAAPPLREAVARHPNTPAEVLGSLAADFPEAVIANPALPLLRLAQMQHIQRWTGRSLARLAAVDAAPEWIQELAMRHSDPQAQWAVAGRAALSETRLRQLAARGEWQLRAAVAQHPDLPAEVLASLAADPDYGVRLSLAAHPALPPEVLKLLQQDPHPLVRRRTQMVNAKVRPL</sequence>
<evidence type="ECO:0008006" key="3">
    <source>
        <dbReference type="Google" id="ProtNLM"/>
    </source>
</evidence>
<protein>
    <recommendedName>
        <fullName evidence="3">Leucine rich repeat variant</fullName>
    </recommendedName>
</protein>
<accession>A0A3G8YDX9</accession>
<dbReference type="KEGG" id="dph:EHF33_10615"/>
<evidence type="ECO:0000313" key="2">
    <source>
        <dbReference type="Proteomes" id="UP000276417"/>
    </source>
</evidence>
<dbReference type="SUPFAM" id="SSF48371">
    <property type="entry name" value="ARM repeat"/>
    <property type="match status" value="1"/>
</dbReference>
<dbReference type="RefSeq" id="WP_124871084.1">
    <property type="nucleotide sequence ID" value="NZ_CP034183.1"/>
</dbReference>
<dbReference type="InterPro" id="IPR016024">
    <property type="entry name" value="ARM-type_fold"/>
</dbReference>
<dbReference type="Proteomes" id="UP000276417">
    <property type="component" value="Chromosome 1"/>
</dbReference>
<proteinExistence type="predicted"/>
<dbReference type="Pfam" id="PF01816">
    <property type="entry name" value="LRV"/>
    <property type="match status" value="3"/>
</dbReference>
<reference evidence="1 2" key="1">
    <citation type="submission" date="2018-11" db="EMBL/GenBank/DDBJ databases">
        <title>Deinococcus shelandsis sp. nov., isolated from South Shetland Islands soil of Antarctica.</title>
        <authorList>
            <person name="Tian J."/>
        </authorList>
    </citation>
    <scope>NUCLEOTIDE SEQUENCE [LARGE SCALE GENOMIC DNA]</scope>
    <source>
        <strain evidence="1 2">S14-83T</strain>
    </source>
</reference>
<dbReference type="AlphaFoldDB" id="A0A3G8YDX9"/>
<keyword evidence="2" id="KW-1185">Reference proteome</keyword>
<name>A0A3G8YDX9_9DEIO</name>
<dbReference type="Gene3D" id="1.25.10.10">
    <property type="entry name" value="Leucine-rich Repeat Variant"/>
    <property type="match status" value="1"/>
</dbReference>
<dbReference type="InterPro" id="IPR011989">
    <property type="entry name" value="ARM-like"/>
</dbReference>
<evidence type="ECO:0000313" key="1">
    <source>
        <dbReference type="EMBL" id="AZI43133.1"/>
    </source>
</evidence>
<dbReference type="InterPro" id="IPR004830">
    <property type="entry name" value="LRR_variant"/>
</dbReference>
<dbReference type="OrthoDB" id="63752at2"/>
<dbReference type="EMBL" id="CP034183">
    <property type="protein sequence ID" value="AZI43133.1"/>
    <property type="molecule type" value="Genomic_DNA"/>
</dbReference>
<gene>
    <name evidence="1" type="ORF">EHF33_10615</name>
</gene>
<organism evidence="1 2">
    <name type="scientific">Deinococcus psychrotolerans</name>
    <dbReference type="NCBI Taxonomy" id="2489213"/>
    <lineage>
        <taxon>Bacteria</taxon>
        <taxon>Thermotogati</taxon>
        <taxon>Deinococcota</taxon>
        <taxon>Deinococci</taxon>
        <taxon>Deinococcales</taxon>
        <taxon>Deinococcaceae</taxon>
        <taxon>Deinococcus</taxon>
    </lineage>
</organism>